<dbReference type="STRING" id="1548547.BA177_13015"/>
<evidence type="ECO:0000313" key="2">
    <source>
        <dbReference type="EMBL" id="ANO51997.1"/>
    </source>
</evidence>
<organism evidence="2 3">
    <name type="scientific">Woeseia oceani</name>
    <dbReference type="NCBI Taxonomy" id="1548547"/>
    <lineage>
        <taxon>Bacteria</taxon>
        <taxon>Pseudomonadati</taxon>
        <taxon>Pseudomonadota</taxon>
        <taxon>Gammaproteobacteria</taxon>
        <taxon>Woeseiales</taxon>
        <taxon>Woeseiaceae</taxon>
        <taxon>Woeseia</taxon>
    </lineage>
</organism>
<reference evidence="2 3" key="1">
    <citation type="submission" date="2016-06" db="EMBL/GenBank/DDBJ databases">
        <title>Complete genome sequence of a deep-branching marine Gamma Proteobacterium Woeseia oceani type strain XK5.</title>
        <authorList>
            <person name="Mu D."/>
            <person name="Du Z."/>
        </authorList>
    </citation>
    <scope>NUCLEOTIDE SEQUENCE [LARGE SCALE GENOMIC DNA]</scope>
    <source>
        <strain evidence="2 3">XK5</strain>
    </source>
</reference>
<accession>A0A193LHK8</accession>
<keyword evidence="1" id="KW-0472">Membrane</keyword>
<keyword evidence="3" id="KW-1185">Reference proteome</keyword>
<keyword evidence="1" id="KW-1133">Transmembrane helix</keyword>
<feature type="transmembrane region" description="Helical" evidence="1">
    <location>
        <begin position="185"/>
        <end position="203"/>
    </location>
</feature>
<feature type="transmembrane region" description="Helical" evidence="1">
    <location>
        <begin position="51"/>
        <end position="69"/>
    </location>
</feature>
<feature type="transmembrane region" description="Helical" evidence="1">
    <location>
        <begin position="7"/>
        <end position="31"/>
    </location>
</feature>
<proteinExistence type="predicted"/>
<keyword evidence="1" id="KW-0812">Transmembrane</keyword>
<dbReference type="EMBL" id="CP016268">
    <property type="protein sequence ID" value="ANO51997.1"/>
    <property type="molecule type" value="Genomic_DNA"/>
</dbReference>
<feature type="transmembrane region" description="Helical" evidence="1">
    <location>
        <begin position="107"/>
        <end position="124"/>
    </location>
</feature>
<protein>
    <submittedName>
        <fullName evidence="2">Uncharacterized protein</fullName>
    </submittedName>
</protein>
<evidence type="ECO:0000313" key="3">
    <source>
        <dbReference type="Proteomes" id="UP000092695"/>
    </source>
</evidence>
<feature type="transmembrane region" description="Helical" evidence="1">
    <location>
        <begin position="76"/>
        <end position="95"/>
    </location>
</feature>
<sequence length="232" mass="26581">MVLLRYLSYFFGIALCTWLLTQLEIMAPGGLRLQTFTHVEDVMGTSEYSPIEMLQPGMLVICGLLYAWVAQYCPSLRPVALTFGGMAAVFLVRELDFFLDRNVADNFWQAVAAVISALIIVYVWRHARRFRVAWLRMWPSPGLTLLFAGALVHFAFAPFVGHEPLWQAVLGDEYQRIVKLAAEEFIELMGYFLWLIGTAEFWFQARAIAVREPQPAAVRRRDGRRHDGEGRY</sequence>
<dbReference type="AlphaFoldDB" id="A0A193LHK8"/>
<evidence type="ECO:0000256" key="1">
    <source>
        <dbReference type="SAM" id="Phobius"/>
    </source>
</evidence>
<name>A0A193LHK8_9GAMM</name>
<dbReference type="Proteomes" id="UP000092695">
    <property type="component" value="Chromosome"/>
</dbReference>
<feature type="transmembrane region" description="Helical" evidence="1">
    <location>
        <begin position="145"/>
        <end position="165"/>
    </location>
</feature>
<dbReference type="KEGG" id="woc:BA177_13015"/>
<gene>
    <name evidence="2" type="ORF">BA177_13015</name>
</gene>